<feature type="region of interest" description="Disordered" evidence="1">
    <location>
        <begin position="1"/>
        <end position="36"/>
    </location>
</feature>
<keyword evidence="2" id="KW-0472">Membrane</keyword>
<gene>
    <name evidence="3" type="ORF">LY79DRAFT_188299</name>
</gene>
<feature type="transmembrane region" description="Helical" evidence="2">
    <location>
        <begin position="180"/>
        <end position="199"/>
    </location>
</feature>
<keyword evidence="4" id="KW-1185">Reference proteome</keyword>
<name>A0AAD8Q0K6_9PEZI</name>
<accession>A0AAD8Q0K6</accession>
<feature type="region of interest" description="Disordered" evidence="1">
    <location>
        <begin position="50"/>
        <end position="79"/>
    </location>
</feature>
<dbReference type="EMBL" id="JAHLJV010000027">
    <property type="protein sequence ID" value="KAK1593127.1"/>
    <property type="molecule type" value="Genomic_DNA"/>
</dbReference>
<feature type="compositionally biased region" description="Polar residues" evidence="1">
    <location>
        <begin position="131"/>
        <end position="151"/>
    </location>
</feature>
<comment type="caution">
    <text evidence="3">The sequence shown here is derived from an EMBL/GenBank/DDBJ whole genome shotgun (WGS) entry which is preliminary data.</text>
</comment>
<proteinExistence type="predicted"/>
<feature type="region of interest" description="Disordered" evidence="1">
    <location>
        <begin position="131"/>
        <end position="168"/>
    </location>
</feature>
<evidence type="ECO:0000313" key="4">
    <source>
        <dbReference type="Proteomes" id="UP001230504"/>
    </source>
</evidence>
<keyword evidence="2" id="KW-1133">Transmembrane helix</keyword>
<dbReference type="AlphaFoldDB" id="A0AAD8Q0K6"/>
<sequence length="200" mass="22714">MQFCATPQDVTPTASCSPDWRHRRPSKTQWPKPPIVSKMKIPTRLKIRQARSASQETMQTSWEDRTRVSMSDSPSETELDEKWNIGGVSELEITLLLEQDQERPWRSIGRSLRKRSMKVRQKVRQLFRLQSIPTTPGNEASRTPSYYASKTSTDKEKAAETAGGGDSLNDRKCYREATRLYGALAAPFAIMGVGYPMVIF</sequence>
<organism evidence="3 4">
    <name type="scientific">Colletotrichum navitas</name>
    <dbReference type="NCBI Taxonomy" id="681940"/>
    <lineage>
        <taxon>Eukaryota</taxon>
        <taxon>Fungi</taxon>
        <taxon>Dikarya</taxon>
        <taxon>Ascomycota</taxon>
        <taxon>Pezizomycotina</taxon>
        <taxon>Sordariomycetes</taxon>
        <taxon>Hypocreomycetidae</taxon>
        <taxon>Glomerellales</taxon>
        <taxon>Glomerellaceae</taxon>
        <taxon>Colletotrichum</taxon>
        <taxon>Colletotrichum graminicola species complex</taxon>
    </lineage>
</organism>
<evidence type="ECO:0000256" key="1">
    <source>
        <dbReference type="SAM" id="MobiDB-lite"/>
    </source>
</evidence>
<feature type="compositionally biased region" description="Polar residues" evidence="1">
    <location>
        <begin position="51"/>
        <end position="61"/>
    </location>
</feature>
<protein>
    <submittedName>
        <fullName evidence="3">Uncharacterized protein</fullName>
    </submittedName>
</protein>
<dbReference type="Proteomes" id="UP001230504">
    <property type="component" value="Unassembled WGS sequence"/>
</dbReference>
<dbReference type="RefSeq" id="XP_060414451.1">
    <property type="nucleotide sequence ID" value="XM_060551362.1"/>
</dbReference>
<dbReference type="GeneID" id="85435602"/>
<evidence type="ECO:0000313" key="3">
    <source>
        <dbReference type="EMBL" id="KAK1593127.1"/>
    </source>
</evidence>
<evidence type="ECO:0000256" key="2">
    <source>
        <dbReference type="SAM" id="Phobius"/>
    </source>
</evidence>
<reference evidence="3" key="1">
    <citation type="submission" date="2021-06" db="EMBL/GenBank/DDBJ databases">
        <title>Comparative genomics, transcriptomics and evolutionary studies reveal genomic signatures of adaptation to plant cell wall in hemibiotrophic fungi.</title>
        <authorList>
            <consortium name="DOE Joint Genome Institute"/>
            <person name="Baroncelli R."/>
            <person name="Diaz J.F."/>
            <person name="Benocci T."/>
            <person name="Peng M."/>
            <person name="Battaglia E."/>
            <person name="Haridas S."/>
            <person name="Andreopoulos W."/>
            <person name="Labutti K."/>
            <person name="Pangilinan J."/>
            <person name="Floch G.L."/>
            <person name="Makela M.R."/>
            <person name="Henrissat B."/>
            <person name="Grigoriev I.V."/>
            <person name="Crouch J.A."/>
            <person name="De Vries R.P."/>
            <person name="Sukno S.A."/>
            <person name="Thon M.R."/>
        </authorList>
    </citation>
    <scope>NUCLEOTIDE SEQUENCE</scope>
    <source>
        <strain evidence="3">CBS 125086</strain>
    </source>
</reference>
<keyword evidence="2" id="KW-0812">Transmembrane</keyword>